<evidence type="ECO:0000256" key="1">
    <source>
        <dbReference type="SAM" id="MobiDB-lite"/>
    </source>
</evidence>
<dbReference type="EMBL" id="JBBWUH010000016">
    <property type="protein sequence ID" value="KAK8151810.1"/>
    <property type="molecule type" value="Genomic_DNA"/>
</dbReference>
<sequence>MGPNLPASLGRALALCLDVRGGVRLVLSDGAETGGVGGQDGSVGFGDDRVGRLVADAGRRLALDARDDLGRRQDLGVGRRDDLALGGRLDDRLGDCVRLGHDDFGRVRDRDDRRLAVDARLRDDLRHRLGFGHDNAGFARRVDRLDFVGARRLGGRVGLRRWSVGGRRFRLGLAWSGGDHGAESSQCGGSSRLSVEKNSRRGQESNESELHVGKHSCGWLS</sequence>
<evidence type="ECO:0000313" key="2">
    <source>
        <dbReference type="EMBL" id="KAK8151810.1"/>
    </source>
</evidence>
<evidence type="ECO:0000313" key="3">
    <source>
        <dbReference type="Proteomes" id="UP001456524"/>
    </source>
</evidence>
<protein>
    <submittedName>
        <fullName evidence="2">Uncharacterized protein</fullName>
    </submittedName>
</protein>
<gene>
    <name evidence="2" type="ORF">IWX90DRAFT_93077</name>
</gene>
<accession>A0ABR1XFG9</accession>
<dbReference type="Proteomes" id="UP001456524">
    <property type="component" value="Unassembled WGS sequence"/>
</dbReference>
<keyword evidence="3" id="KW-1185">Reference proteome</keyword>
<feature type="compositionally biased region" description="Basic and acidic residues" evidence="1">
    <location>
        <begin position="194"/>
        <end position="212"/>
    </location>
</feature>
<proteinExistence type="predicted"/>
<name>A0ABR1XFG9_9PEZI</name>
<organism evidence="2 3">
    <name type="scientific">Phyllosticta citrichinensis</name>
    <dbReference type="NCBI Taxonomy" id="1130410"/>
    <lineage>
        <taxon>Eukaryota</taxon>
        <taxon>Fungi</taxon>
        <taxon>Dikarya</taxon>
        <taxon>Ascomycota</taxon>
        <taxon>Pezizomycotina</taxon>
        <taxon>Dothideomycetes</taxon>
        <taxon>Dothideomycetes incertae sedis</taxon>
        <taxon>Botryosphaeriales</taxon>
        <taxon>Phyllostictaceae</taxon>
        <taxon>Phyllosticta</taxon>
    </lineage>
</organism>
<comment type="caution">
    <text evidence="2">The sequence shown here is derived from an EMBL/GenBank/DDBJ whole genome shotgun (WGS) entry which is preliminary data.</text>
</comment>
<feature type="compositionally biased region" description="Polar residues" evidence="1">
    <location>
        <begin position="183"/>
        <end position="193"/>
    </location>
</feature>
<reference evidence="2 3" key="1">
    <citation type="journal article" date="2022" name="G3 (Bethesda)">
        <title>Enemy or ally: a genomic approach to elucidate the lifestyle of Phyllosticta citrichinaensis.</title>
        <authorList>
            <person name="Buijs V.A."/>
            <person name="Groenewald J.Z."/>
            <person name="Haridas S."/>
            <person name="LaButti K.M."/>
            <person name="Lipzen A."/>
            <person name="Martin F.M."/>
            <person name="Barry K."/>
            <person name="Grigoriev I.V."/>
            <person name="Crous P.W."/>
            <person name="Seidl M.F."/>
        </authorList>
    </citation>
    <scope>NUCLEOTIDE SEQUENCE [LARGE SCALE GENOMIC DNA]</scope>
    <source>
        <strain evidence="2 3">CBS 129764</strain>
    </source>
</reference>
<feature type="region of interest" description="Disordered" evidence="1">
    <location>
        <begin position="177"/>
        <end position="221"/>
    </location>
</feature>